<dbReference type="PANTHER" id="PTHR11645:SF0">
    <property type="entry name" value="PYRROLINE-5-CARBOXYLATE REDUCTASE 3"/>
    <property type="match status" value="1"/>
</dbReference>
<feature type="domain" description="Pyrroline-5-carboxylate reductase dimerisation" evidence="10">
    <location>
        <begin position="159"/>
        <end position="263"/>
    </location>
</feature>
<comment type="similarity">
    <text evidence="1 6">Belongs to the pyrroline-5-carboxylate reductase family.</text>
</comment>
<comment type="catalytic activity">
    <reaction evidence="6">
        <text>L-proline + NAD(+) = (S)-1-pyrroline-5-carboxylate + NADH + 2 H(+)</text>
        <dbReference type="Rhea" id="RHEA:14105"/>
        <dbReference type="ChEBI" id="CHEBI:15378"/>
        <dbReference type="ChEBI" id="CHEBI:17388"/>
        <dbReference type="ChEBI" id="CHEBI:57540"/>
        <dbReference type="ChEBI" id="CHEBI:57945"/>
        <dbReference type="ChEBI" id="CHEBI:60039"/>
        <dbReference type="EC" id="1.5.1.2"/>
    </reaction>
</comment>
<evidence type="ECO:0000256" key="6">
    <source>
        <dbReference type="HAMAP-Rule" id="MF_01925"/>
    </source>
</evidence>
<dbReference type="HOGENOM" id="CLU_042344_0_0_9"/>
<evidence type="ECO:0000256" key="2">
    <source>
        <dbReference type="ARBA" id="ARBA00022650"/>
    </source>
</evidence>
<feature type="binding site" evidence="8">
    <location>
        <begin position="68"/>
        <end position="71"/>
    </location>
    <ligand>
        <name>NADP(+)</name>
        <dbReference type="ChEBI" id="CHEBI:58349"/>
    </ligand>
</feature>
<dbReference type="InterPro" id="IPR029036">
    <property type="entry name" value="P5CR_dimer"/>
</dbReference>
<dbReference type="AlphaFoldDB" id="I4A8U0"/>
<dbReference type="GO" id="GO:0055129">
    <property type="term" value="P:L-proline biosynthetic process"/>
    <property type="evidence" value="ECO:0007669"/>
    <property type="project" value="UniProtKB-UniRule"/>
</dbReference>
<evidence type="ECO:0000259" key="9">
    <source>
        <dbReference type="Pfam" id="PF03807"/>
    </source>
</evidence>
<dbReference type="GO" id="GO:0005737">
    <property type="term" value="C:cytoplasm"/>
    <property type="evidence" value="ECO:0007669"/>
    <property type="project" value="UniProtKB-SubCell"/>
</dbReference>
<evidence type="ECO:0000256" key="4">
    <source>
        <dbReference type="ARBA" id="ARBA00023002"/>
    </source>
</evidence>
<dbReference type="InterPro" id="IPR000304">
    <property type="entry name" value="Pyrroline-COOH_reductase"/>
</dbReference>
<reference evidence="12" key="1">
    <citation type="submission" date="2012-06" db="EMBL/GenBank/DDBJ databases">
        <title>Complete sequence of Desulfitobacterium dehalogenans ATCC 51507.</title>
        <authorList>
            <person name="Lucas S."/>
            <person name="Han J."/>
            <person name="Lapidus A."/>
            <person name="Cheng J.-F."/>
            <person name="Goodwin L."/>
            <person name="Pitluck S."/>
            <person name="Peters L."/>
            <person name="Ovchinnikova G."/>
            <person name="Teshima H."/>
            <person name="Detter J.C."/>
            <person name="Han C."/>
            <person name="Tapia R."/>
            <person name="Land M."/>
            <person name="Hauser L."/>
            <person name="Kyrpides N."/>
            <person name="Ivanova N."/>
            <person name="Pagani I."/>
            <person name="Kruse T."/>
            <person name="de Vos W.M."/>
            <person name="Smidt H."/>
            <person name="Woyke T."/>
        </authorList>
    </citation>
    <scope>NUCLEOTIDE SEQUENCE [LARGE SCALE GENOMIC DNA]</scope>
    <source>
        <strain evidence="12">ATCC 51507 / DSM 9161 / JW/IU-DC1</strain>
    </source>
</reference>
<sequence length="269" mass="29375">MSMKRIGFIGAGNMAEAIIKGLNTTGKYEIRVTNRSNQAKLEQMKEDYGVIPVSFPEAVRDSEIILLAVKPKDVVEVLAQVNKHMRSNQLFISVAAGIPLELLAKHLPLSPMVRAMPNTSSAVMHSMTGLVKGQRVNEENQRDVEDIFGAVGKVIWIPEEQMNSLIAMSGSGPAYFYLFTEALVKAGVDMGFSKEEAENLAKETLMGAAKMLANSGKSPGELRVAVTSPKGTTQEALNVFWEKGLEDLVARAAKACKNRAEEMEREYLG</sequence>
<dbReference type="UniPathway" id="UPA00098">
    <property type="reaction ID" value="UER00361"/>
</dbReference>
<dbReference type="Pfam" id="PF03807">
    <property type="entry name" value="F420_oxidored"/>
    <property type="match status" value="1"/>
</dbReference>
<keyword evidence="2 6" id="KW-0641">Proline biosynthesis</keyword>
<dbReference type="NCBIfam" id="TIGR00112">
    <property type="entry name" value="proC"/>
    <property type="match status" value="1"/>
</dbReference>
<dbReference type="InterPro" id="IPR008927">
    <property type="entry name" value="6-PGluconate_DH-like_C_sf"/>
</dbReference>
<keyword evidence="6" id="KW-0028">Amino-acid biosynthesis</keyword>
<dbReference type="PIRSF" id="PIRSF000193">
    <property type="entry name" value="Pyrrol-5-carb_rd"/>
    <property type="match status" value="1"/>
</dbReference>
<comment type="subcellular location">
    <subcellularLocation>
        <location evidence="6">Cytoplasm</location>
    </subcellularLocation>
</comment>
<evidence type="ECO:0000313" key="11">
    <source>
        <dbReference type="EMBL" id="AFM00375.1"/>
    </source>
</evidence>
<dbReference type="HAMAP" id="MF_01925">
    <property type="entry name" value="P5C_reductase"/>
    <property type="match status" value="1"/>
</dbReference>
<protein>
    <recommendedName>
        <fullName evidence="6 7">Pyrroline-5-carboxylate reductase</fullName>
        <shortName evidence="6">P5C reductase</shortName>
        <shortName evidence="6">P5CR</shortName>
        <ecNumber evidence="6 7">1.5.1.2</ecNumber>
    </recommendedName>
    <alternativeName>
        <fullName evidence="6">PCA reductase</fullName>
    </alternativeName>
</protein>
<name>I4A8U0_DESDJ</name>
<accession>I4A8U0</accession>
<feature type="binding site" evidence="8">
    <location>
        <begin position="9"/>
        <end position="14"/>
    </location>
    <ligand>
        <name>NADP(+)</name>
        <dbReference type="ChEBI" id="CHEBI:58349"/>
    </ligand>
</feature>
<gene>
    <name evidence="6" type="primary">proC</name>
    <name evidence="11" type="ordered locus">Desde_1988</name>
</gene>
<evidence type="ECO:0000259" key="10">
    <source>
        <dbReference type="Pfam" id="PF14748"/>
    </source>
</evidence>
<evidence type="ECO:0000256" key="3">
    <source>
        <dbReference type="ARBA" id="ARBA00022857"/>
    </source>
</evidence>
<dbReference type="Gene3D" id="1.10.3730.10">
    <property type="entry name" value="ProC C-terminal domain-like"/>
    <property type="match status" value="1"/>
</dbReference>
<evidence type="ECO:0000256" key="5">
    <source>
        <dbReference type="ARBA" id="ARBA00058118"/>
    </source>
</evidence>
<dbReference type="KEGG" id="ddh:Desde_1988"/>
<evidence type="ECO:0000256" key="7">
    <source>
        <dbReference type="NCBIfam" id="TIGR00112"/>
    </source>
</evidence>
<keyword evidence="12" id="KW-1185">Reference proteome</keyword>
<comment type="pathway">
    <text evidence="6">Amino-acid biosynthesis; L-proline biosynthesis; L-proline from L-glutamate 5-semialdehyde: step 1/1.</text>
</comment>
<dbReference type="STRING" id="756499.Desde_1988"/>
<dbReference type="PANTHER" id="PTHR11645">
    <property type="entry name" value="PYRROLINE-5-CARBOXYLATE REDUCTASE"/>
    <property type="match status" value="1"/>
</dbReference>
<dbReference type="EC" id="1.5.1.2" evidence="6 7"/>
<dbReference type="Pfam" id="PF14748">
    <property type="entry name" value="P5CR_dimer"/>
    <property type="match status" value="1"/>
</dbReference>
<keyword evidence="3 6" id="KW-0521">NADP</keyword>
<dbReference type="GO" id="GO:0004735">
    <property type="term" value="F:pyrroline-5-carboxylate reductase activity"/>
    <property type="evidence" value="ECO:0007669"/>
    <property type="project" value="UniProtKB-UniRule"/>
</dbReference>
<dbReference type="SUPFAM" id="SSF48179">
    <property type="entry name" value="6-phosphogluconate dehydrogenase C-terminal domain-like"/>
    <property type="match status" value="1"/>
</dbReference>
<dbReference type="FunFam" id="1.10.3730.10:FF:000001">
    <property type="entry name" value="Pyrroline-5-carboxylate reductase"/>
    <property type="match status" value="1"/>
</dbReference>
<comment type="catalytic activity">
    <reaction evidence="6">
        <text>L-proline + NADP(+) = (S)-1-pyrroline-5-carboxylate + NADPH + 2 H(+)</text>
        <dbReference type="Rhea" id="RHEA:14109"/>
        <dbReference type="ChEBI" id="CHEBI:15378"/>
        <dbReference type="ChEBI" id="CHEBI:17388"/>
        <dbReference type="ChEBI" id="CHEBI:57783"/>
        <dbReference type="ChEBI" id="CHEBI:58349"/>
        <dbReference type="ChEBI" id="CHEBI:60039"/>
        <dbReference type="EC" id="1.5.1.2"/>
    </reaction>
</comment>
<dbReference type="Gene3D" id="3.40.50.720">
    <property type="entry name" value="NAD(P)-binding Rossmann-like Domain"/>
    <property type="match status" value="1"/>
</dbReference>
<dbReference type="eggNOG" id="COG0345">
    <property type="taxonomic scope" value="Bacteria"/>
</dbReference>
<dbReference type="Proteomes" id="UP000006053">
    <property type="component" value="Chromosome"/>
</dbReference>
<dbReference type="InterPro" id="IPR036291">
    <property type="entry name" value="NAD(P)-bd_dom_sf"/>
</dbReference>
<feature type="domain" description="Pyrroline-5-carboxylate reductase catalytic N-terminal" evidence="9">
    <location>
        <begin position="5"/>
        <end position="97"/>
    </location>
</feature>
<evidence type="ECO:0000313" key="12">
    <source>
        <dbReference type="Proteomes" id="UP000006053"/>
    </source>
</evidence>
<dbReference type="InterPro" id="IPR028939">
    <property type="entry name" value="P5C_Rdtase_cat_N"/>
</dbReference>
<comment type="function">
    <text evidence="5 6">Catalyzes the reduction of 1-pyrroline-5-carboxylate (PCA) to L-proline.</text>
</comment>
<reference evidence="11 12" key="2">
    <citation type="journal article" date="2015" name="J. Bacteriol.">
        <title>Genomic, proteomic, and biochemical analysis of the organohalide respiratory pathway in Desulfitobacterium dehalogenans.</title>
        <authorList>
            <person name="Kruse T."/>
            <person name="van de Pas B.A."/>
            <person name="Atteia A."/>
            <person name="Krab K."/>
            <person name="Hagen W.R."/>
            <person name="Goodwin L."/>
            <person name="Chain P."/>
            <person name="Boeren S."/>
            <person name="Maphosa F."/>
            <person name="Schraa G."/>
            <person name="de Vos W.M."/>
            <person name="van der Oost J."/>
            <person name="Smidt H."/>
            <person name="Stams A.J."/>
        </authorList>
    </citation>
    <scope>NUCLEOTIDE SEQUENCE [LARGE SCALE GENOMIC DNA]</scope>
    <source>
        <strain evidence="12">ATCC 51507 / DSM 9161 / JW/IU-DC1</strain>
    </source>
</reference>
<keyword evidence="6" id="KW-0963">Cytoplasm</keyword>
<evidence type="ECO:0000256" key="8">
    <source>
        <dbReference type="PIRSR" id="PIRSR000193-1"/>
    </source>
</evidence>
<keyword evidence="4 6" id="KW-0560">Oxidoreductase</keyword>
<organism evidence="11 12">
    <name type="scientific">Desulfitobacterium dehalogenans (strain ATCC 51507 / DSM 9161 / JW/IU-DC1)</name>
    <dbReference type="NCBI Taxonomy" id="756499"/>
    <lineage>
        <taxon>Bacteria</taxon>
        <taxon>Bacillati</taxon>
        <taxon>Bacillota</taxon>
        <taxon>Clostridia</taxon>
        <taxon>Eubacteriales</taxon>
        <taxon>Desulfitobacteriaceae</taxon>
        <taxon>Desulfitobacterium</taxon>
    </lineage>
</organism>
<evidence type="ECO:0000256" key="1">
    <source>
        <dbReference type="ARBA" id="ARBA00005525"/>
    </source>
</evidence>
<dbReference type="EMBL" id="CP003348">
    <property type="protein sequence ID" value="AFM00375.1"/>
    <property type="molecule type" value="Genomic_DNA"/>
</dbReference>
<dbReference type="SUPFAM" id="SSF51735">
    <property type="entry name" value="NAD(P)-binding Rossmann-fold domains"/>
    <property type="match status" value="1"/>
</dbReference>
<proteinExistence type="inferred from homology"/>